<reference evidence="2" key="1">
    <citation type="submission" date="2009-10" db="EMBL/GenBank/DDBJ databases">
        <title>Diversity of trophic interactions inside an arsenic-rich microbial ecosystem.</title>
        <authorList>
            <person name="Bertin P.N."/>
            <person name="Heinrich-Salmeron A."/>
            <person name="Pelletier E."/>
            <person name="Goulhen-Chollet F."/>
            <person name="Arsene-Ploetze F."/>
            <person name="Gallien S."/>
            <person name="Calteau A."/>
            <person name="Vallenet D."/>
            <person name="Casiot C."/>
            <person name="Chane-Woon-Ming B."/>
            <person name="Giloteaux L."/>
            <person name="Barakat M."/>
            <person name="Bonnefoy V."/>
            <person name="Bruneel O."/>
            <person name="Chandler M."/>
            <person name="Cleiss J."/>
            <person name="Duran R."/>
            <person name="Elbaz-Poulichet F."/>
            <person name="Fonknechten N."/>
            <person name="Lauga B."/>
            <person name="Mornico D."/>
            <person name="Ortet P."/>
            <person name="Schaeffer C."/>
            <person name="Siguier P."/>
            <person name="Alexander Thil Smith A."/>
            <person name="Van Dorsselaer A."/>
            <person name="Weissenbach J."/>
            <person name="Medigue C."/>
            <person name="Le Paslier D."/>
        </authorList>
    </citation>
    <scope>NUCLEOTIDE SEQUENCE</scope>
</reference>
<protein>
    <submittedName>
        <fullName evidence="2">Uncharacterized protein</fullName>
    </submittedName>
</protein>
<accession>E6PWR4</accession>
<dbReference type="EMBL" id="CABN01000007">
    <property type="protein sequence ID" value="CBH99372.1"/>
    <property type="molecule type" value="Genomic_DNA"/>
</dbReference>
<gene>
    <name evidence="2" type="ORF">CARN3_0284</name>
</gene>
<dbReference type="AlphaFoldDB" id="E6PWR4"/>
<organism evidence="2">
    <name type="scientific">mine drainage metagenome</name>
    <dbReference type="NCBI Taxonomy" id="410659"/>
    <lineage>
        <taxon>unclassified sequences</taxon>
        <taxon>metagenomes</taxon>
        <taxon>ecological metagenomes</taxon>
    </lineage>
</organism>
<evidence type="ECO:0000313" key="2">
    <source>
        <dbReference type="EMBL" id="CBH99372.1"/>
    </source>
</evidence>
<feature type="compositionally biased region" description="Low complexity" evidence="1">
    <location>
        <begin position="1"/>
        <end position="21"/>
    </location>
</feature>
<feature type="region of interest" description="Disordered" evidence="1">
    <location>
        <begin position="1"/>
        <end position="41"/>
    </location>
</feature>
<evidence type="ECO:0000256" key="1">
    <source>
        <dbReference type="SAM" id="MobiDB-lite"/>
    </source>
</evidence>
<sequence>MAGCLSFAQAPTSASPATTPAKPDSIGSHRENQQNRAANGGKFTVAGYQQNNINHSIYNNKDNAPPGVHKLTAVAGGRCFTIAKA</sequence>
<comment type="caution">
    <text evidence="2">The sequence shown here is derived from an EMBL/GenBank/DDBJ whole genome shotgun (WGS) entry which is preliminary data.</text>
</comment>
<name>E6PWR4_9ZZZZ</name>
<proteinExistence type="predicted"/>